<evidence type="ECO:0000256" key="2">
    <source>
        <dbReference type="ARBA" id="ARBA00009399"/>
    </source>
</evidence>
<comment type="similarity">
    <text evidence="2">Belongs to the GtrA family.</text>
</comment>
<evidence type="ECO:0000313" key="9">
    <source>
        <dbReference type="Proteomes" id="UP000001114"/>
    </source>
</evidence>
<dbReference type="KEGG" id="asu:Asuc_1178"/>
<dbReference type="PANTHER" id="PTHR38459">
    <property type="entry name" value="PROPHAGE BACTOPRENOL-LINKED GLUCOSE TRANSLOCASE HOMOLOG"/>
    <property type="match status" value="1"/>
</dbReference>
<dbReference type="InterPro" id="IPR051401">
    <property type="entry name" value="GtrA_CellWall_Glycosyl"/>
</dbReference>
<protein>
    <submittedName>
        <fullName evidence="8">GtrA family protein</fullName>
    </submittedName>
</protein>
<feature type="transmembrane region" description="Helical" evidence="6">
    <location>
        <begin position="54"/>
        <end position="73"/>
    </location>
</feature>
<feature type="transmembrane region" description="Helical" evidence="6">
    <location>
        <begin position="21"/>
        <end position="42"/>
    </location>
</feature>
<evidence type="ECO:0000256" key="3">
    <source>
        <dbReference type="ARBA" id="ARBA00022692"/>
    </source>
</evidence>
<comment type="subcellular location">
    <subcellularLocation>
        <location evidence="1">Membrane</location>
        <topology evidence="1">Multi-pass membrane protein</topology>
    </subcellularLocation>
</comment>
<gene>
    <name evidence="8" type="ordered locus">Asuc_1178</name>
</gene>
<evidence type="ECO:0000256" key="4">
    <source>
        <dbReference type="ARBA" id="ARBA00022989"/>
    </source>
</evidence>
<proteinExistence type="inferred from homology"/>
<dbReference type="RefSeq" id="WP_012072919.1">
    <property type="nucleotide sequence ID" value="NC_009655.1"/>
</dbReference>
<keyword evidence="5 6" id="KW-0472">Membrane</keyword>
<dbReference type="eggNOG" id="COG2246">
    <property type="taxonomic scope" value="Bacteria"/>
</dbReference>
<dbReference type="Pfam" id="PF04138">
    <property type="entry name" value="GtrA_DPMS_TM"/>
    <property type="match status" value="1"/>
</dbReference>
<sequence length="142" mass="16450">MYYIGEKINLLQKINFFTIHQFLVFGISGILGFVVDTSILYLFKDSLGLYQGRLLSFTAAVITTWLFNRTITFKTKKERNIAIEFLYYFFAMIIGGLVNLISYYISLRYQLIITYPILGVAIGSITGMLINFISSKWFIFRS</sequence>
<dbReference type="EMBL" id="CP000746">
    <property type="protein sequence ID" value="ABR74542.1"/>
    <property type="molecule type" value="Genomic_DNA"/>
</dbReference>
<feature type="domain" description="GtrA/DPMS transmembrane" evidence="7">
    <location>
        <begin position="25"/>
        <end position="140"/>
    </location>
</feature>
<evidence type="ECO:0000259" key="7">
    <source>
        <dbReference type="Pfam" id="PF04138"/>
    </source>
</evidence>
<keyword evidence="4 6" id="KW-1133">Transmembrane helix</keyword>
<dbReference type="OrthoDB" id="7926501at2"/>
<feature type="transmembrane region" description="Helical" evidence="6">
    <location>
        <begin position="85"/>
        <end position="106"/>
    </location>
</feature>
<reference evidence="9" key="1">
    <citation type="journal article" date="2010" name="BMC Genomics">
        <title>A genomic perspective on the potential of Actinobacillus succinogenes for industrial succinate production.</title>
        <authorList>
            <person name="McKinlay J.B."/>
            <person name="Laivenieks M."/>
            <person name="Schindler B.D."/>
            <person name="McKinlay A.A."/>
            <person name="Siddaramappa S."/>
            <person name="Challacombe J.F."/>
            <person name="Lowry S.R."/>
            <person name="Clum A."/>
            <person name="Lapidus A.L."/>
            <person name="Burkhart K.B."/>
            <person name="Harkins V."/>
            <person name="Vieille C."/>
        </authorList>
    </citation>
    <scope>NUCLEOTIDE SEQUENCE [LARGE SCALE GENOMIC DNA]</scope>
    <source>
        <strain evidence="9">ATCC 55618 / DSM 22257 / CCUG 43843 / 130Z</strain>
    </source>
</reference>
<evidence type="ECO:0000313" key="8">
    <source>
        <dbReference type="EMBL" id="ABR74542.1"/>
    </source>
</evidence>
<dbReference type="GO" id="GO:0000271">
    <property type="term" value="P:polysaccharide biosynthetic process"/>
    <property type="evidence" value="ECO:0007669"/>
    <property type="project" value="InterPro"/>
</dbReference>
<evidence type="ECO:0000256" key="6">
    <source>
        <dbReference type="SAM" id="Phobius"/>
    </source>
</evidence>
<dbReference type="HOGENOM" id="CLU_083873_7_2_6"/>
<accession>A6VNJ5</accession>
<evidence type="ECO:0000256" key="5">
    <source>
        <dbReference type="ARBA" id="ARBA00023136"/>
    </source>
</evidence>
<dbReference type="InterPro" id="IPR007267">
    <property type="entry name" value="GtrA_DPMS_TM"/>
</dbReference>
<feature type="transmembrane region" description="Helical" evidence="6">
    <location>
        <begin position="112"/>
        <end position="133"/>
    </location>
</feature>
<evidence type="ECO:0000256" key="1">
    <source>
        <dbReference type="ARBA" id="ARBA00004141"/>
    </source>
</evidence>
<dbReference type="GO" id="GO:0005886">
    <property type="term" value="C:plasma membrane"/>
    <property type="evidence" value="ECO:0007669"/>
    <property type="project" value="TreeGrafter"/>
</dbReference>
<dbReference type="AlphaFoldDB" id="A6VNJ5"/>
<name>A6VNJ5_ACTSZ</name>
<organism evidence="8 9">
    <name type="scientific">Actinobacillus succinogenes (strain ATCC 55618 / DSM 22257 / CCUG 43843 / 130Z)</name>
    <dbReference type="NCBI Taxonomy" id="339671"/>
    <lineage>
        <taxon>Bacteria</taxon>
        <taxon>Pseudomonadati</taxon>
        <taxon>Pseudomonadota</taxon>
        <taxon>Gammaproteobacteria</taxon>
        <taxon>Pasteurellales</taxon>
        <taxon>Pasteurellaceae</taxon>
        <taxon>Actinobacillus</taxon>
    </lineage>
</organism>
<keyword evidence="3 6" id="KW-0812">Transmembrane</keyword>
<dbReference type="PANTHER" id="PTHR38459:SF1">
    <property type="entry name" value="PROPHAGE BACTOPRENOL-LINKED GLUCOSE TRANSLOCASE HOMOLOG"/>
    <property type="match status" value="1"/>
</dbReference>
<keyword evidence="9" id="KW-1185">Reference proteome</keyword>
<dbReference type="Proteomes" id="UP000001114">
    <property type="component" value="Chromosome"/>
</dbReference>